<protein>
    <submittedName>
        <fullName evidence="1">Uncharacterized protein</fullName>
    </submittedName>
</protein>
<gene>
    <name evidence="1" type="ORF">RHMOL_Rhmol06G0305200</name>
</gene>
<dbReference type="Proteomes" id="UP001062846">
    <property type="component" value="Chromosome 6"/>
</dbReference>
<evidence type="ECO:0000313" key="1">
    <source>
        <dbReference type="EMBL" id="KAI8552911.1"/>
    </source>
</evidence>
<proteinExistence type="predicted"/>
<dbReference type="EMBL" id="CM046393">
    <property type="protein sequence ID" value="KAI8552911.1"/>
    <property type="molecule type" value="Genomic_DNA"/>
</dbReference>
<reference evidence="1" key="1">
    <citation type="submission" date="2022-02" db="EMBL/GenBank/DDBJ databases">
        <title>Plant Genome Project.</title>
        <authorList>
            <person name="Zhang R.-G."/>
        </authorList>
    </citation>
    <scope>NUCLEOTIDE SEQUENCE</scope>
    <source>
        <strain evidence="1">AT1</strain>
    </source>
</reference>
<evidence type="ECO:0000313" key="2">
    <source>
        <dbReference type="Proteomes" id="UP001062846"/>
    </source>
</evidence>
<comment type="caution">
    <text evidence="1">The sequence shown here is derived from an EMBL/GenBank/DDBJ whole genome shotgun (WGS) entry which is preliminary data.</text>
</comment>
<name>A0ACC0NI15_RHOML</name>
<sequence>MTAPVSKLLEETQPVSMAGSKIQAFWNHPAGPKTIHFWAPTFKWVISIANVADFSKPPEQLSYPHQTDFFVRFCSCCSQWTHLVSLQHTDHPPSMVLIHSLNKNQLGILTEYFVLRFQKNLNLVSVNLTMAATGFYQLSRKIQHDYYPEPEPAEAKE</sequence>
<accession>A0ACC0NI15</accession>
<keyword evidence="2" id="KW-1185">Reference proteome</keyword>
<organism evidence="1 2">
    <name type="scientific">Rhododendron molle</name>
    <name type="common">Chinese azalea</name>
    <name type="synonym">Azalea mollis</name>
    <dbReference type="NCBI Taxonomy" id="49168"/>
    <lineage>
        <taxon>Eukaryota</taxon>
        <taxon>Viridiplantae</taxon>
        <taxon>Streptophyta</taxon>
        <taxon>Embryophyta</taxon>
        <taxon>Tracheophyta</taxon>
        <taxon>Spermatophyta</taxon>
        <taxon>Magnoliopsida</taxon>
        <taxon>eudicotyledons</taxon>
        <taxon>Gunneridae</taxon>
        <taxon>Pentapetalae</taxon>
        <taxon>asterids</taxon>
        <taxon>Ericales</taxon>
        <taxon>Ericaceae</taxon>
        <taxon>Ericoideae</taxon>
        <taxon>Rhodoreae</taxon>
        <taxon>Rhododendron</taxon>
    </lineage>
</organism>